<dbReference type="KEGG" id="mart:BTR34_13635"/>
<evidence type="ECO:0000256" key="2">
    <source>
        <dbReference type="ARBA" id="ARBA00023125"/>
    </source>
</evidence>
<dbReference type="PRINTS" id="PR00035">
    <property type="entry name" value="HTHGNTR"/>
</dbReference>
<proteinExistence type="predicted"/>
<dbReference type="Pfam" id="PF00392">
    <property type="entry name" value="GntR"/>
    <property type="match status" value="1"/>
</dbReference>
<evidence type="ECO:0000313" key="5">
    <source>
        <dbReference type="EMBL" id="OBR36652.1"/>
    </source>
</evidence>
<dbReference type="InterPro" id="IPR036390">
    <property type="entry name" value="WH_DNA-bd_sf"/>
</dbReference>
<protein>
    <recommendedName>
        <fullName evidence="4">HTH gntR-type domain-containing protein</fullName>
    </recommendedName>
</protein>
<dbReference type="AlphaFoldDB" id="A0A1B7Z1Q0"/>
<dbReference type="SUPFAM" id="SSF64288">
    <property type="entry name" value="Chorismate lyase-like"/>
    <property type="match status" value="1"/>
</dbReference>
<dbReference type="OrthoDB" id="9815017at2"/>
<dbReference type="GO" id="GO:0045892">
    <property type="term" value="P:negative regulation of DNA-templated transcription"/>
    <property type="evidence" value="ECO:0007669"/>
    <property type="project" value="TreeGrafter"/>
</dbReference>
<dbReference type="EMBL" id="LZFP01000045">
    <property type="protein sequence ID" value="OBR36652.1"/>
    <property type="molecule type" value="Genomic_DNA"/>
</dbReference>
<dbReference type="Gene3D" id="1.10.10.10">
    <property type="entry name" value="Winged helix-like DNA-binding domain superfamily/Winged helix DNA-binding domain"/>
    <property type="match status" value="1"/>
</dbReference>
<accession>A0A1B7Z1Q0</accession>
<reference evidence="6" key="1">
    <citation type="submission" date="2016-06" db="EMBL/GenBank/DDBJ databases">
        <authorList>
            <person name="Zhan P."/>
        </authorList>
    </citation>
    <scope>NUCLEOTIDE SEQUENCE [LARGE SCALE GENOMIC DNA]</scope>
    <source>
        <strain evidence="6">T28</strain>
    </source>
</reference>
<dbReference type="InterPro" id="IPR028978">
    <property type="entry name" value="Chorismate_lyase_/UTRA_dom_sf"/>
</dbReference>
<dbReference type="Proteomes" id="UP000092164">
    <property type="component" value="Unassembled WGS sequence"/>
</dbReference>
<dbReference type="PROSITE" id="PS50949">
    <property type="entry name" value="HTH_GNTR"/>
    <property type="match status" value="1"/>
</dbReference>
<dbReference type="InterPro" id="IPR011663">
    <property type="entry name" value="UTRA"/>
</dbReference>
<dbReference type="PANTHER" id="PTHR44846">
    <property type="entry name" value="MANNOSYL-D-GLYCERATE TRANSPORT/METABOLISM SYSTEM REPRESSOR MNGR-RELATED"/>
    <property type="match status" value="1"/>
</dbReference>
<dbReference type="InterPro" id="IPR000524">
    <property type="entry name" value="Tscrpt_reg_HTH_GntR"/>
</dbReference>
<evidence type="ECO:0000313" key="6">
    <source>
        <dbReference type="Proteomes" id="UP000092164"/>
    </source>
</evidence>
<evidence type="ECO:0000259" key="4">
    <source>
        <dbReference type="PROSITE" id="PS50949"/>
    </source>
</evidence>
<dbReference type="Pfam" id="PF07702">
    <property type="entry name" value="UTRA"/>
    <property type="match status" value="1"/>
</dbReference>
<keyword evidence="6" id="KW-1185">Reference proteome</keyword>
<dbReference type="GO" id="GO:0003677">
    <property type="term" value="F:DNA binding"/>
    <property type="evidence" value="ECO:0007669"/>
    <property type="project" value="UniProtKB-KW"/>
</dbReference>
<feature type="domain" description="HTH gntR-type" evidence="4">
    <location>
        <begin position="4"/>
        <end position="72"/>
    </location>
</feature>
<dbReference type="InterPro" id="IPR036388">
    <property type="entry name" value="WH-like_DNA-bd_sf"/>
</dbReference>
<name>A0A1B7Z1Q0_9FLAO</name>
<keyword evidence="2" id="KW-0238">DNA-binding</keyword>
<comment type="caution">
    <text evidence="5">The sequence shown here is derived from an EMBL/GenBank/DDBJ whole genome shotgun (WGS) entry which is preliminary data.</text>
</comment>
<sequence>MKEPKKYHIIQEYIKKRIQGGEYAIDSYLPSENDICKKFGTTRTTVRKALDELLKEGFIAKEHGKGSKVIARRKSLGLLTIKGFSGAIDYEVDTILTKKPDISTWDPVIAFALTEEEERSACVYFQRVRHINGSPVVLENNWYALNALEMIKPDDFIDGSFFKTLSQKYFIEVMGAEQELRAITASEEIAKSLKIATGDPILHISVRFRTSKPNLNLYGDLYCKTTDYPIRNTYFG</sequence>
<gene>
    <name evidence="5" type="ORF">A9200_09530</name>
</gene>
<keyword evidence="3" id="KW-0804">Transcription</keyword>
<dbReference type="SUPFAM" id="SSF46785">
    <property type="entry name" value="Winged helix' DNA-binding domain"/>
    <property type="match status" value="1"/>
</dbReference>
<evidence type="ECO:0000256" key="1">
    <source>
        <dbReference type="ARBA" id="ARBA00023015"/>
    </source>
</evidence>
<dbReference type="RefSeq" id="WP_068486351.1">
    <property type="nucleotide sequence ID" value="NZ_CP018760.1"/>
</dbReference>
<dbReference type="CDD" id="cd07377">
    <property type="entry name" value="WHTH_GntR"/>
    <property type="match status" value="1"/>
</dbReference>
<evidence type="ECO:0000256" key="3">
    <source>
        <dbReference type="ARBA" id="ARBA00023163"/>
    </source>
</evidence>
<keyword evidence="1" id="KW-0805">Transcription regulation</keyword>
<organism evidence="5 6">
    <name type="scientific">Maribacter hydrothermalis</name>
    <dbReference type="NCBI Taxonomy" id="1836467"/>
    <lineage>
        <taxon>Bacteria</taxon>
        <taxon>Pseudomonadati</taxon>
        <taxon>Bacteroidota</taxon>
        <taxon>Flavobacteriia</taxon>
        <taxon>Flavobacteriales</taxon>
        <taxon>Flavobacteriaceae</taxon>
        <taxon>Maribacter</taxon>
    </lineage>
</organism>
<dbReference type="STRING" id="1836467.BTR34_13635"/>
<dbReference type="Gene3D" id="3.40.1410.10">
    <property type="entry name" value="Chorismate lyase-like"/>
    <property type="match status" value="1"/>
</dbReference>
<dbReference type="SMART" id="SM00866">
    <property type="entry name" value="UTRA"/>
    <property type="match status" value="1"/>
</dbReference>
<dbReference type="InterPro" id="IPR050679">
    <property type="entry name" value="Bact_HTH_transcr_reg"/>
</dbReference>
<dbReference type="SMART" id="SM00345">
    <property type="entry name" value="HTH_GNTR"/>
    <property type="match status" value="1"/>
</dbReference>
<dbReference type="GO" id="GO:0003700">
    <property type="term" value="F:DNA-binding transcription factor activity"/>
    <property type="evidence" value="ECO:0007669"/>
    <property type="project" value="InterPro"/>
</dbReference>
<dbReference type="PANTHER" id="PTHR44846:SF1">
    <property type="entry name" value="MANNOSYL-D-GLYCERATE TRANSPORT_METABOLISM SYSTEM REPRESSOR MNGR-RELATED"/>
    <property type="match status" value="1"/>
</dbReference>